<name>A0A4R8M813_9BACT</name>
<sequence>MKILEAVIAASVVFFAGRAWAGELPPLDRQIPQELRTATFALG</sequence>
<dbReference type="Proteomes" id="UP000295066">
    <property type="component" value="Unassembled WGS sequence"/>
</dbReference>
<comment type="caution">
    <text evidence="1">The sequence shown here is derived from an EMBL/GenBank/DDBJ whole genome shotgun (WGS) entry which is preliminary data.</text>
</comment>
<dbReference type="EMBL" id="SORI01000005">
    <property type="protein sequence ID" value="TDY61650.1"/>
    <property type="molecule type" value="Genomic_DNA"/>
</dbReference>
<dbReference type="AlphaFoldDB" id="A0A4R8M813"/>
<accession>A0A4R8M813</accession>
<keyword evidence="2" id="KW-1185">Reference proteome</keyword>
<protein>
    <submittedName>
        <fullName evidence="1">Uncharacterized protein</fullName>
    </submittedName>
</protein>
<gene>
    <name evidence="1" type="ORF">C8D99_10563</name>
</gene>
<evidence type="ECO:0000313" key="2">
    <source>
        <dbReference type="Proteomes" id="UP000295066"/>
    </source>
</evidence>
<evidence type="ECO:0000313" key="1">
    <source>
        <dbReference type="EMBL" id="TDY61650.1"/>
    </source>
</evidence>
<proteinExistence type="predicted"/>
<dbReference type="RefSeq" id="WP_274542668.1">
    <property type="nucleotide sequence ID" value="NZ_SORI01000005.1"/>
</dbReference>
<organism evidence="1 2">
    <name type="scientific">Aminivibrio pyruvatiphilus</name>
    <dbReference type="NCBI Taxonomy" id="1005740"/>
    <lineage>
        <taxon>Bacteria</taxon>
        <taxon>Thermotogati</taxon>
        <taxon>Synergistota</taxon>
        <taxon>Synergistia</taxon>
        <taxon>Synergistales</taxon>
        <taxon>Aminobacteriaceae</taxon>
        <taxon>Aminivibrio</taxon>
    </lineage>
</organism>
<reference evidence="1 2" key="1">
    <citation type="submission" date="2019-03" db="EMBL/GenBank/DDBJ databases">
        <title>Genomic Encyclopedia of Type Strains, Phase IV (KMG-IV): sequencing the most valuable type-strain genomes for metagenomic binning, comparative biology and taxonomic classification.</title>
        <authorList>
            <person name="Goeker M."/>
        </authorList>
    </citation>
    <scope>NUCLEOTIDE SEQUENCE [LARGE SCALE GENOMIC DNA]</scope>
    <source>
        <strain evidence="1 2">DSM 25964</strain>
    </source>
</reference>